<evidence type="ECO:0000256" key="2">
    <source>
        <dbReference type="ARBA" id="ARBA00023015"/>
    </source>
</evidence>
<keyword evidence="1" id="KW-0889">Transcription antitermination</keyword>
<dbReference type="InterPro" id="IPR006645">
    <property type="entry name" value="NGN-like_dom"/>
</dbReference>
<protein>
    <submittedName>
        <fullName evidence="5">Transcriptional activator RfaH</fullName>
    </submittedName>
</protein>
<dbReference type="SUPFAM" id="SSF82679">
    <property type="entry name" value="N-utilization substance G protein NusG, N-terminal domain"/>
    <property type="match status" value="1"/>
</dbReference>
<name>A0A7S8HCW7_9HYPH</name>
<dbReference type="EMBL" id="CP058214">
    <property type="protein sequence ID" value="QPC43693.1"/>
    <property type="molecule type" value="Genomic_DNA"/>
</dbReference>
<dbReference type="GO" id="GO:0005829">
    <property type="term" value="C:cytosol"/>
    <property type="evidence" value="ECO:0007669"/>
    <property type="project" value="TreeGrafter"/>
</dbReference>
<keyword evidence="3" id="KW-0804">Transcription</keyword>
<sequence>MRWYVVQTLPHQELRAQHNLERQGYRVFCPKRLKTVRHARRTQTVLAPIFPGYLFVSLDVGRDRWRAISSTYGVARLICGDVMPTPVPEGVVETMMESADGRDVLQFVDDLKVGGRVRLLAGPFAEQLGILDGIDANGSIRVLLNIMNGTVPIRVSRDHAMPE</sequence>
<dbReference type="GO" id="GO:0031564">
    <property type="term" value="P:transcription antitermination"/>
    <property type="evidence" value="ECO:0007669"/>
    <property type="project" value="UniProtKB-KW"/>
</dbReference>
<keyword evidence="2" id="KW-0805">Transcription regulation</keyword>
<organism evidence="5 6">
    <name type="scientific">Kaustia mangrovi</name>
    <dbReference type="NCBI Taxonomy" id="2593653"/>
    <lineage>
        <taxon>Bacteria</taxon>
        <taxon>Pseudomonadati</taxon>
        <taxon>Pseudomonadota</taxon>
        <taxon>Alphaproteobacteria</taxon>
        <taxon>Hyphomicrobiales</taxon>
        <taxon>Parvibaculaceae</taxon>
        <taxon>Kaustia</taxon>
    </lineage>
</organism>
<dbReference type="PANTHER" id="PTHR30265:SF7">
    <property type="entry name" value="TRANSCRIPTION ANTITERMINATION PROTEIN RFAH"/>
    <property type="match status" value="1"/>
</dbReference>
<dbReference type="GO" id="GO:0006354">
    <property type="term" value="P:DNA-templated transcription elongation"/>
    <property type="evidence" value="ECO:0007669"/>
    <property type="project" value="InterPro"/>
</dbReference>
<dbReference type="RefSeq" id="WP_213161055.1">
    <property type="nucleotide sequence ID" value="NZ_CP058214.1"/>
</dbReference>
<gene>
    <name evidence="5" type="ORF">HW532_13945</name>
</gene>
<dbReference type="PANTHER" id="PTHR30265">
    <property type="entry name" value="RHO-INTERACTING TRANSCRIPTION TERMINATION FACTOR NUSG"/>
    <property type="match status" value="1"/>
</dbReference>
<keyword evidence="6" id="KW-1185">Reference proteome</keyword>
<dbReference type="InterPro" id="IPR036735">
    <property type="entry name" value="NGN_dom_sf"/>
</dbReference>
<dbReference type="InterPro" id="IPR043425">
    <property type="entry name" value="NusG-like"/>
</dbReference>
<dbReference type="Proteomes" id="UP000593594">
    <property type="component" value="Chromosome"/>
</dbReference>
<evidence type="ECO:0000256" key="1">
    <source>
        <dbReference type="ARBA" id="ARBA00022814"/>
    </source>
</evidence>
<proteinExistence type="predicted"/>
<dbReference type="KEGG" id="kmn:HW532_13945"/>
<feature type="domain" description="NusG-like N-terminal" evidence="4">
    <location>
        <begin position="1"/>
        <end position="99"/>
    </location>
</feature>
<dbReference type="SUPFAM" id="SSF50104">
    <property type="entry name" value="Translation proteins SH3-like domain"/>
    <property type="match status" value="1"/>
</dbReference>
<dbReference type="AlphaFoldDB" id="A0A7S8HCW7"/>
<evidence type="ECO:0000259" key="4">
    <source>
        <dbReference type="SMART" id="SM00738"/>
    </source>
</evidence>
<evidence type="ECO:0000313" key="6">
    <source>
        <dbReference type="Proteomes" id="UP000593594"/>
    </source>
</evidence>
<dbReference type="Pfam" id="PF02357">
    <property type="entry name" value="NusG"/>
    <property type="match status" value="1"/>
</dbReference>
<accession>A0A7S8HCW7</accession>
<reference evidence="5 6" key="1">
    <citation type="submission" date="2020-06" db="EMBL/GenBank/DDBJ databases">
        <title>Genome sequence of 2 isolates from Red Sea Mangroves.</title>
        <authorList>
            <person name="Sefrji F."/>
            <person name="Michoud G."/>
            <person name="Merlino G."/>
            <person name="Daffonchio D."/>
        </authorList>
    </citation>
    <scope>NUCLEOTIDE SEQUENCE [LARGE SCALE GENOMIC DNA]</scope>
    <source>
        <strain evidence="5 6">R1DC25</strain>
    </source>
</reference>
<dbReference type="CDD" id="cd09892">
    <property type="entry name" value="NGN_SP_RfaH"/>
    <property type="match status" value="1"/>
</dbReference>
<dbReference type="InterPro" id="IPR008991">
    <property type="entry name" value="Translation_prot_SH3-like_sf"/>
</dbReference>
<dbReference type="Gene3D" id="3.30.70.940">
    <property type="entry name" value="NusG, N-terminal domain"/>
    <property type="match status" value="1"/>
</dbReference>
<evidence type="ECO:0000313" key="5">
    <source>
        <dbReference type="EMBL" id="QPC43693.1"/>
    </source>
</evidence>
<dbReference type="SMART" id="SM00738">
    <property type="entry name" value="NGN"/>
    <property type="match status" value="1"/>
</dbReference>
<evidence type="ECO:0000256" key="3">
    <source>
        <dbReference type="ARBA" id="ARBA00023163"/>
    </source>
</evidence>